<organism evidence="1 2">
    <name type="scientific">Vibrio harveyi</name>
    <name type="common">Beneckea harveyi</name>
    <dbReference type="NCBI Taxonomy" id="669"/>
    <lineage>
        <taxon>Bacteria</taxon>
        <taxon>Pseudomonadati</taxon>
        <taxon>Pseudomonadota</taxon>
        <taxon>Gammaproteobacteria</taxon>
        <taxon>Vibrionales</taxon>
        <taxon>Vibrionaceae</taxon>
        <taxon>Vibrio</taxon>
    </lineage>
</organism>
<dbReference type="EMBL" id="AJSR01002091">
    <property type="protein sequence ID" value="EKM29420.1"/>
    <property type="molecule type" value="Genomic_DNA"/>
</dbReference>
<reference evidence="1 2" key="1">
    <citation type="submission" date="2012-10" db="EMBL/GenBank/DDBJ databases">
        <title>Genome sequence of Vibrio Cholerae HENC-02.</title>
        <authorList>
            <person name="Eppinger M."/>
            <person name="Hasan N.A."/>
            <person name="Sengamalay N."/>
            <person name="Hine E."/>
            <person name="Su Q."/>
            <person name="Daugherty S.C."/>
            <person name="Young S."/>
            <person name="Sadzewicz L."/>
            <person name="Tallon L."/>
            <person name="Cebula T.A."/>
            <person name="Ravel J."/>
            <person name="Colwell R.R."/>
        </authorList>
    </citation>
    <scope>NUCLEOTIDE SEQUENCE [LARGE SCALE GENOMIC DNA]</scope>
    <source>
        <strain evidence="1 2">HENC-02</strain>
    </source>
</reference>
<protein>
    <submittedName>
        <fullName evidence="1">Uncharacterized protein</fullName>
    </submittedName>
</protein>
<sequence length="51" mass="5709">MGQLAQVHWCWVSFRTSQSESSGISLFVIDMFAIDKSKSLFYKGEAGASIY</sequence>
<comment type="caution">
    <text evidence="1">The sequence shown here is derived from an EMBL/GenBank/DDBJ whole genome shotgun (WGS) entry which is preliminary data.</text>
</comment>
<accession>A0A454CSN7</accession>
<proteinExistence type="predicted"/>
<gene>
    <name evidence="1" type="ORF">VCHENC02_4763B</name>
</gene>
<evidence type="ECO:0000313" key="2">
    <source>
        <dbReference type="Proteomes" id="UP000008367"/>
    </source>
</evidence>
<evidence type="ECO:0000313" key="1">
    <source>
        <dbReference type="EMBL" id="EKM29420.1"/>
    </source>
</evidence>
<name>A0A454CSN7_VIBHA</name>
<dbReference type="AlphaFoldDB" id="A0A454CSN7"/>
<feature type="non-terminal residue" evidence="1">
    <location>
        <position position="1"/>
    </location>
</feature>
<dbReference type="Proteomes" id="UP000008367">
    <property type="component" value="Unassembled WGS sequence"/>
</dbReference>